<evidence type="ECO:0000313" key="5">
    <source>
        <dbReference type="Proteomes" id="UP001175000"/>
    </source>
</evidence>
<organism evidence="4 5">
    <name type="scientific">Immersiella caudata</name>
    <dbReference type="NCBI Taxonomy" id="314043"/>
    <lineage>
        <taxon>Eukaryota</taxon>
        <taxon>Fungi</taxon>
        <taxon>Dikarya</taxon>
        <taxon>Ascomycota</taxon>
        <taxon>Pezizomycotina</taxon>
        <taxon>Sordariomycetes</taxon>
        <taxon>Sordariomycetidae</taxon>
        <taxon>Sordariales</taxon>
        <taxon>Lasiosphaeriaceae</taxon>
        <taxon>Immersiella</taxon>
    </lineage>
</organism>
<feature type="chain" id="PRO_5041457560" evidence="1">
    <location>
        <begin position="19"/>
        <end position="877"/>
    </location>
</feature>
<keyword evidence="5" id="KW-1185">Reference proteome</keyword>
<dbReference type="AlphaFoldDB" id="A0AA40CA68"/>
<evidence type="ECO:0000313" key="4">
    <source>
        <dbReference type="EMBL" id="KAK0631221.1"/>
    </source>
</evidence>
<dbReference type="EMBL" id="JAULSU010000001">
    <property type="protein sequence ID" value="KAK0631221.1"/>
    <property type="molecule type" value="Genomic_DNA"/>
</dbReference>
<dbReference type="Pfam" id="PF22974">
    <property type="entry name" value="DUF7029"/>
    <property type="match status" value="1"/>
</dbReference>
<keyword evidence="1" id="KW-0732">Signal</keyword>
<dbReference type="Pfam" id="PF23865">
    <property type="entry name" value="DUF7223"/>
    <property type="match status" value="1"/>
</dbReference>
<protein>
    <submittedName>
        <fullName evidence="4">Uncharacterized protein</fullName>
    </submittedName>
</protein>
<feature type="domain" description="DUF7223" evidence="3">
    <location>
        <begin position="231"/>
        <end position="491"/>
    </location>
</feature>
<comment type="caution">
    <text evidence="4">The sequence shown here is derived from an EMBL/GenBank/DDBJ whole genome shotgun (WGS) entry which is preliminary data.</text>
</comment>
<proteinExistence type="predicted"/>
<dbReference type="InterPro" id="IPR055647">
    <property type="entry name" value="DUF7223"/>
</dbReference>
<feature type="signal peptide" evidence="1">
    <location>
        <begin position="1"/>
        <end position="18"/>
    </location>
</feature>
<dbReference type="InterPro" id="IPR054293">
    <property type="entry name" value="DUF7029"/>
</dbReference>
<feature type="domain" description="DUF7029" evidence="2">
    <location>
        <begin position="88"/>
        <end position="187"/>
    </location>
</feature>
<gene>
    <name evidence="4" type="ORF">B0T14DRAFT_572241</name>
</gene>
<evidence type="ECO:0000259" key="2">
    <source>
        <dbReference type="Pfam" id="PF22974"/>
    </source>
</evidence>
<reference evidence="4" key="1">
    <citation type="submission" date="2023-06" db="EMBL/GenBank/DDBJ databases">
        <title>Genome-scale phylogeny and comparative genomics of the fungal order Sordariales.</title>
        <authorList>
            <consortium name="Lawrence Berkeley National Laboratory"/>
            <person name="Hensen N."/>
            <person name="Bonometti L."/>
            <person name="Westerberg I."/>
            <person name="Brannstrom I.O."/>
            <person name="Guillou S."/>
            <person name="Cros-Aarteil S."/>
            <person name="Calhoun S."/>
            <person name="Haridas S."/>
            <person name="Kuo A."/>
            <person name="Mondo S."/>
            <person name="Pangilinan J."/>
            <person name="Riley R."/>
            <person name="Labutti K."/>
            <person name="Andreopoulos B."/>
            <person name="Lipzen A."/>
            <person name="Chen C."/>
            <person name="Yanf M."/>
            <person name="Daum C."/>
            <person name="Ng V."/>
            <person name="Clum A."/>
            <person name="Steindorff A."/>
            <person name="Ohm R."/>
            <person name="Martin F."/>
            <person name="Silar P."/>
            <person name="Natvig D."/>
            <person name="Lalanne C."/>
            <person name="Gautier V."/>
            <person name="Ament-Velasquez S.L."/>
            <person name="Kruys A."/>
            <person name="Hutchinson M.I."/>
            <person name="Powell A.J."/>
            <person name="Barry K."/>
            <person name="Miller A.N."/>
            <person name="Grigoriev I.V."/>
            <person name="Debuchy R."/>
            <person name="Gladieux P."/>
            <person name="Thoren M.H."/>
            <person name="Johannesson H."/>
        </authorList>
    </citation>
    <scope>NUCLEOTIDE SEQUENCE</scope>
    <source>
        <strain evidence="4">CBS 606.72</strain>
    </source>
</reference>
<evidence type="ECO:0000259" key="3">
    <source>
        <dbReference type="Pfam" id="PF23865"/>
    </source>
</evidence>
<evidence type="ECO:0000256" key="1">
    <source>
        <dbReference type="SAM" id="SignalP"/>
    </source>
</evidence>
<sequence length="877" mass="96485">MRALLFISALTGLTFASASLPTDYVDLEPIPRHLWDPELISLPSDLSRRDDVEANVTLSDHEQMLWSTGNKTGTNHSTIVSLVTWTPQSQRIIDMAKFAWELQAVRCTSDMMLQFRHNISFQAAKREWEWVNFNTMRSFVMVADHIKCGKNWSADPWVVGRAVYHAHNLTILLHAEKSTWKKVTRSYMLDFGEIQRGSPGAPGGPGGPGGPWPPHLAKRQFDFNFDGAFTLNLASSWPRTFINRTWSGTKFSVTCADCGVQGALEFAGHIEGSVFGGLDHLMLSARPLQLGAALNLEASLSGFYNFAGKDWASDEFELFSIPLPSGWRIPGVLTFGPNAKLLAGYELTSIAGQATVTAGISANIPDSSIAKLDLISAERVEVSGWLPTFNFQPPTLTQGGITAKGKVWGKLAVAVSLEIFDEDGITADVYVKIPLSIEAEVGYDELGFCEGSTEPFGASLELDLGAEVGLEAWKELNGNKDVFFEQIIFSDYEVIELPEICISFGGAPEGACLPDMDSDAVRAWYDNEVNPYRGDDDDDFAAKANTSVAPAHAARSQLEKRAKDDAEWDYYNLDCDPRNRKAGQHSDYKIKLKGYPSPTDIQERGEAGLSVPIMKVGIDGCADPTVVDACVPDNWETRQTDDERDLDGVTSWNSEHVYEGNWIRNFLDHLQKTYFPGDSGCSQIADLFDIGETSGYTSQMLDCIGTSRTYTDTMTLFPLRENGYKFRAFSPDITTIDTGFGSSGYSIHNGVCALGRLVATCSYMELPETQERLKFSIKAMDTLMTTIDNDASIPKPGGLQSYRAAHQQWFTEMYGKGILKLQEQYVTAARYLTDPSRAAEYGALPQVIKDQVDLLADPASGGAESRRLCGGSLVWPA</sequence>
<name>A0AA40CA68_9PEZI</name>
<accession>A0AA40CA68</accession>
<dbReference type="Proteomes" id="UP001175000">
    <property type="component" value="Unassembled WGS sequence"/>
</dbReference>